<dbReference type="RefSeq" id="WP_164343328.1">
    <property type="nucleotide sequence ID" value="NZ_JAAGLQ010000164.1"/>
</dbReference>
<name>A0A6N9TV96_STRHA</name>
<organism evidence="1 2">
    <name type="scientific">Streptomyces halstedii</name>
    <dbReference type="NCBI Taxonomy" id="1944"/>
    <lineage>
        <taxon>Bacteria</taxon>
        <taxon>Bacillati</taxon>
        <taxon>Actinomycetota</taxon>
        <taxon>Actinomycetes</taxon>
        <taxon>Kitasatosporales</taxon>
        <taxon>Streptomycetaceae</taxon>
        <taxon>Streptomyces</taxon>
    </lineage>
</organism>
<proteinExistence type="predicted"/>
<protein>
    <submittedName>
        <fullName evidence="1">Uncharacterized protein</fullName>
    </submittedName>
</protein>
<evidence type="ECO:0000313" key="1">
    <source>
        <dbReference type="EMBL" id="NEA15424.1"/>
    </source>
</evidence>
<reference evidence="1 2" key="1">
    <citation type="submission" date="2020-01" db="EMBL/GenBank/DDBJ databases">
        <title>Insect and environment-associated Actinomycetes.</title>
        <authorList>
            <person name="Currrie C."/>
            <person name="Chevrette M."/>
            <person name="Carlson C."/>
            <person name="Stubbendieck R."/>
            <person name="Wendt-Pienkowski E."/>
        </authorList>
    </citation>
    <scope>NUCLEOTIDE SEQUENCE [LARGE SCALE GENOMIC DNA]</scope>
    <source>
        <strain evidence="1 2">SID11342</strain>
    </source>
</reference>
<evidence type="ECO:0000313" key="2">
    <source>
        <dbReference type="Proteomes" id="UP000471293"/>
    </source>
</evidence>
<dbReference type="Proteomes" id="UP000471293">
    <property type="component" value="Unassembled WGS sequence"/>
</dbReference>
<dbReference type="AlphaFoldDB" id="A0A6N9TV96"/>
<dbReference type="EMBL" id="JAAGLQ010000164">
    <property type="protein sequence ID" value="NEA15424.1"/>
    <property type="molecule type" value="Genomic_DNA"/>
</dbReference>
<accession>A0A6N9TV96</accession>
<sequence>MTSKTHAPTLDGVNWRRRASELPSRYKYNVGMLEPEETISGLGYMVECNQSETKWAVYCYTADNSQWWAAHGDGNPRDVLARLEVADGKDYAVVQQLDDGTATFKQLAAIDWNNVPVAAGDHQVSFLLAGKVRDRKDYYLPEHTHLRSIVEGWLSRYSAVHAHRSGN</sequence>
<gene>
    <name evidence="1" type="ORF">G3I29_07745</name>
</gene>
<comment type="caution">
    <text evidence="1">The sequence shown here is derived from an EMBL/GenBank/DDBJ whole genome shotgun (WGS) entry which is preliminary data.</text>
</comment>